<dbReference type="STRING" id="29655.A0A0K9P9Y3"/>
<dbReference type="EMBL" id="LFYR01001077">
    <property type="protein sequence ID" value="KMZ65067.1"/>
    <property type="molecule type" value="Genomic_DNA"/>
</dbReference>
<dbReference type="InterPro" id="IPR011990">
    <property type="entry name" value="TPR-like_helical_dom_sf"/>
</dbReference>
<evidence type="ECO:0000313" key="4">
    <source>
        <dbReference type="Proteomes" id="UP000036987"/>
    </source>
</evidence>
<dbReference type="PANTHER" id="PTHR44102">
    <property type="entry name" value="PROTEIN NPG1"/>
    <property type="match status" value="1"/>
</dbReference>
<dbReference type="OMA" id="GTYPRTE"/>
<dbReference type="PROSITE" id="PS50005">
    <property type="entry name" value="TPR"/>
    <property type="match status" value="1"/>
</dbReference>
<dbReference type="InterPro" id="IPR019734">
    <property type="entry name" value="TPR_rpt"/>
</dbReference>
<feature type="compositionally biased region" description="Polar residues" evidence="2">
    <location>
        <begin position="8"/>
        <end position="21"/>
    </location>
</feature>
<gene>
    <name evidence="3" type="ORF">ZOSMA_33G00990</name>
</gene>
<organism evidence="3 4">
    <name type="scientific">Zostera marina</name>
    <name type="common">Eelgrass</name>
    <dbReference type="NCBI Taxonomy" id="29655"/>
    <lineage>
        <taxon>Eukaryota</taxon>
        <taxon>Viridiplantae</taxon>
        <taxon>Streptophyta</taxon>
        <taxon>Embryophyta</taxon>
        <taxon>Tracheophyta</taxon>
        <taxon>Spermatophyta</taxon>
        <taxon>Magnoliopsida</taxon>
        <taxon>Liliopsida</taxon>
        <taxon>Zosteraceae</taxon>
        <taxon>Zostera</taxon>
    </lineage>
</organism>
<dbReference type="PANTHER" id="PTHR44102:SF5">
    <property type="entry name" value="PROTEIN NPG1"/>
    <property type="match status" value="1"/>
</dbReference>
<proteinExistence type="predicted"/>
<evidence type="ECO:0000313" key="3">
    <source>
        <dbReference type="EMBL" id="KMZ65067.1"/>
    </source>
</evidence>
<dbReference type="Gene3D" id="1.25.40.10">
    <property type="entry name" value="Tetratricopeptide repeat domain"/>
    <property type="match status" value="3"/>
</dbReference>
<accession>A0A0K9P9Y3</accession>
<evidence type="ECO:0000256" key="1">
    <source>
        <dbReference type="PROSITE-ProRule" id="PRU00339"/>
    </source>
</evidence>
<dbReference type="Proteomes" id="UP000036987">
    <property type="component" value="Unassembled WGS sequence"/>
</dbReference>
<dbReference type="SMART" id="SM00028">
    <property type="entry name" value="TPR"/>
    <property type="match status" value="6"/>
</dbReference>
<comment type="caution">
    <text evidence="3">The sequence shown here is derived from an EMBL/GenBank/DDBJ whole genome shotgun (WGS) entry which is preliminary data.</text>
</comment>
<keyword evidence="4" id="KW-1185">Reference proteome</keyword>
<sequence length="698" mass="78046">MSEKESNEGTSSPSQNTSREISANGMCVKASDVEAKLDDGNIEEAESFLKEGLSVNQEEARALLGGVEYQRGNAESALRMFDEIDFQATIERLKPSLLEVFTKKSRPQGESDPIQNAASLMLEGLYFKSLSHKKLEKTDEAVQECKLILDVVEKIFQNGIPDVTVDKKLQETINKAVELLPELYKQAGQYHEAISSYRCALLNQWNLNDDCCTRIQKQFSIFLLFGGVDNIDPPSPSVHVDGSFVPKNNLEEAILLLLVVLRKCHLSKAKWDPSVMEILTFALTICGQSSMLARQIEELLPGLYPRYSRWSTLAICYSETWNNKASLNLLRKSLNKNENPNDLLALLLASKICSEDCFLAEEGVEYARRAISNAQGMYEHLKGVGLRFLGICLGKQAKLASSDQERSHLQREALKSLDEAIALEFHNPDLIFDLAIEYAEHRNMISALRYAKKFIDVTGGSVLKGWKLLALILSAQNRYLEAEVVTDAALDETVKWEQGPLLRIKAKLKAARSLPMDSVETYRFLLALIQAQRKSVGSFRTDSQIEDDKTSEFEVWHGLANLYSSLSHWKDTEVCLEKAKALKPYSGAVLHTEGSMYEAQGKIQEALTTYCNALLLDPDQVCCKVSVGALMSKKGSKSSSIAWGFLSDALRLEPTNRNAWYHLGMIHRDCGRLFDAAECFQAASMLDETEPIENFCSL</sequence>
<name>A0A0K9P9Y3_ZOSMR</name>
<dbReference type="OrthoDB" id="29013at2759"/>
<keyword evidence="1" id="KW-0802">TPR repeat</keyword>
<evidence type="ECO:0000256" key="2">
    <source>
        <dbReference type="SAM" id="MobiDB-lite"/>
    </source>
</evidence>
<dbReference type="Pfam" id="PF13181">
    <property type="entry name" value="TPR_8"/>
    <property type="match status" value="2"/>
</dbReference>
<feature type="repeat" description="TPR" evidence="1">
    <location>
        <begin position="587"/>
        <end position="620"/>
    </location>
</feature>
<protein>
    <submittedName>
        <fullName evidence="3">Tetratricopeptide repeat protein 7B</fullName>
    </submittedName>
</protein>
<dbReference type="AlphaFoldDB" id="A0A0K9P9Y3"/>
<reference evidence="4" key="1">
    <citation type="journal article" date="2016" name="Nature">
        <title>The genome of the seagrass Zostera marina reveals angiosperm adaptation to the sea.</title>
        <authorList>
            <person name="Olsen J.L."/>
            <person name="Rouze P."/>
            <person name="Verhelst B."/>
            <person name="Lin Y.-C."/>
            <person name="Bayer T."/>
            <person name="Collen J."/>
            <person name="Dattolo E."/>
            <person name="De Paoli E."/>
            <person name="Dittami S."/>
            <person name="Maumus F."/>
            <person name="Michel G."/>
            <person name="Kersting A."/>
            <person name="Lauritano C."/>
            <person name="Lohaus R."/>
            <person name="Toepel M."/>
            <person name="Tonon T."/>
            <person name="Vanneste K."/>
            <person name="Amirebrahimi M."/>
            <person name="Brakel J."/>
            <person name="Bostroem C."/>
            <person name="Chovatia M."/>
            <person name="Grimwood J."/>
            <person name="Jenkins J.W."/>
            <person name="Jueterbock A."/>
            <person name="Mraz A."/>
            <person name="Stam W.T."/>
            <person name="Tice H."/>
            <person name="Bornberg-Bauer E."/>
            <person name="Green P.J."/>
            <person name="Pearson G.A."/>
            <person name="Procaccini G."/>
            <person name="Duarte C.M."/>
            <person name="Schmutz J."/>
            <person name="Reusch T.B.H."/>
            <person name="Van de Peer Y."/>
        </authorList>
    </citation>
    <scope>NUCLEOTIDE SEQUENCE [LARGE SCALE GENOMIC DNA]</scope>
    <source>
        <strain evidence="4">cv. Finnish</strain>
    </source>
</reference>
<feature type="region of interest" description="Disordered" evidence="2">
    <location>
        <begin position="1"/>
        <end position="25"/>
    </location>
</feature>
<dbReference type="SUPFAM" id="SSF48452">
    <property type="entry name" value="TPR-like"/>
    <property type="match status" value="2"/>
</dbReference>
<dbReference type="InterPro" id="IPR043376">
    <property type="entry name" value="NPG1-like"/>
</dbReference>